<evidence type="ECO:0000313" key="2">
    <source>
        <dbReference type="EMBL" id="QKF94033.1"/>
    </source>
</evidence>
<proteinExistence type="predicted"/>
<keyword evidence="3" id="KW-1185">Reference proteome</keyword>
<keyword evidence="1" id="KW-0812">Transmembrane</keyword>
<protein>
    <submittedName>
        <fullName evidence="2">Uncharacterized protein</fullName>
    </submittedName>
</protein>
<evidence type="ECO:0000313" key="3">
    <source>
        <dbReference type="Proteomes" id="UP001162001"/>
    </source>
</evidence>
<dbReference type="Proteomes" id="UP001162001">
    <property type="component" value="Segment"/>
</dbReference>
<keyword evidence="1" id="KW-1133">Transmembrane helix</keyword>
<feature type="transmembrane region" description="Helical" evidence="1">
    <location>
        <begin position="46"/>
        <end position="66"/>
    </location>
</feature>
<sequence length="214" mass="25264">MSYQDSLVYYYLTTKQKMTNIYNRLFVYLIGISNFKIIVNDKTTNIFHWYLMYNFLTKLINFTAYIKKGLISLRNKVDIDAEKMHITKVAYEGEKTIIIDKNLSENKNNVKLSDVIDQINNIKPDDNMMPTSILTFELVNPEDQKVCLKGLVVQYKDLECMYHHTLKNILDFNNIGYVNESKLKIKLIKDRKIISDEKDFKDICDLHINKLLQI</sequence>
<accession>A0A7D3UQR9</accession>
<organism evidence="2 3">
    <name type="scientific">Fadolivirus FV1/VV64</name>
    <dbReference type="NCBI Taxonomy" id="3070911"/>
    <lineage>
        <taxon>Viruses</taxon>
        <taxon>Varidnaviria</taxon>
        <taxon>Bamfordvirae</taxon>
        <taxon>Nucleocytoviricota</taxon>
        <taxon>Megaviricetes</taxon>
        <taxon>Imitervirales</taxon>
        <taxon>Mimiviridae</taxon>
        <taxon>Klosneuvirinae</taxon>
        <taxon>Fadolivirus</taxon>
        <taxon>Fadolivirus algeromassiliense</taxon>
    </lineage>
</organism>
<reference evidence="2 3" key="1">
    <citation type="submission" date="2020-04" db="EMBL/GenBank/DDBJ databases">
        <title>Advantages and limits of metagenomic assembly and binning of a giant virus.</title>
        <authorList>
            <person name="Schulz F."/>
            <person name="Andreani J."/>
            <person name="Francis R."/>
            <person name="Boudjemaa H."/>
            <person name="Bou Khalil J.Y."/>
            <person name="Lee J."/>
            <person name="La Scola B."/>
            <person name="Woyke T."/>
        </authorList>
    </citation>
    <scope>NUCLEOTIDE SEQUENCE [LARGE SCALE GENOMIC DNA]</scope>
    <source>
        <strain evidence="2 3">FV1/VV64</strain>
    </source>
</reference>
<evidence type="ECO:0000256" key="1">
    <source>
        <dbReference type="SAM" id="Phobius"/>
    </source>
</evidence>
<gene>
    <name evidence="2" type="ORF">Fadolivirus_1_575</name>
</gene>
<dbReference type="EMBL" id="MT418680">
    <property type="protein sequence ID" value="QKF94033.1"/>
    <property type="molecule type" value="Genomic_DNA"/>
</dbReference>
<name>A0A7D3UQR9_9VIRU</name>
<keyword evidence="1" id="KW-0472">Membrane</keyword>
<feature type="transmembrane region" description="Helical" evidence="1">
    <location>
        <begin position="21"/>
        <end position="40"/>
    </location>
</feature>